<dbReference type="Pfam" id="PF14383">
    <property type="entry name" value="VARLMGL"/>
    <property type="match status" value="1"/>
</dbReference>
<feature type="region of interest" description="Disordered" evidence="1">
    <location>
        <begin position="370"/>
        <end position="528"/>
    </location>
</feature>
<feature type="compositionally biased region" description="Basic and acidic residues" evidence="1">
    <location>
        <begin position="558"/>
        <end position="590"/>
    </location>
</feature>
<feature type="compositionally biased region" description="Basic and acidic residues" evidence="1">
    <location>
        <begin position="407"/>
        <end position="424"/>
    </location>
</feature>
<feature type="compositionally biased region" description="Basic and acidic residues" evidence="1">
    <location>
        <begin position="370"/>
        <end position="388"/>
    </location>
</feature>
<feature type="region of interest" description="Disordered" evidence="1">
    <location>
        <begin position="546"/>
        <end position="595"/>
    </location>
</feature>
<evidence type="ECO:0000256" key="1">
    <source>
        <dbReference type="SAM" id="MobiDB-lite"/>
    </source>
</evidence>
<protein>
    <recommendedName>
        <fullName evidence="2">DUF3741 domain-containing protein</fullName>
    </recommendedName>
</protein>
<dbReference type="EMBL" id="LT934119">
    <property type="protein sequence ID" value="VAI22504.1"/>
    <property type="molecule type" value="Genomic_DNA"/>
</dbReference>
<evidence type="ECO:0000313" key="3">
    <source>
        <dbReference type="EMBL" id="VAI22504.1"/>
    </source>
</evidence>
<dbReference type="Proteomes" id="UP000324705">
    <property type="component" value="Chromosome 5A"/>
</dbReference>
<dbReference type="AlphaFoldDB" id="A0A9R0U3U8"/>
<feature type="compositionally biased region" description="Basic and acidic residues" evidence="1">
    <location>
        <begin position="439"/>
        <end position="457"/>
    </location>
</feature>
<feature type="region of interest" description="Disordered" evidence="1">
    <location>
        <begin position="169"/>
        <end position="200"/>
    </location>
</feature>
<dbReference type="Gramene" id="TRITD5Av1G209690.10">
    <property type="protein sequence ID" value="TRITD5Av1G209690.10"/>
    <property type="gene ID" value="TRITD5Av1G209690"/>
</dbReference>
<dbReference type="PANTHER" id="PTHR34282">
    <property type="entry name" value="OS01G0228800 PROTEIN-RELATED"/>
    <property type="match status" value="1"/>
</dbReference>
<feature type="compositionally biased region" description="Low complexity" evidence="1">
    <location>
        <begin position="176"/>
        <end position="187"/>
    </location>
</feature>
<dbReference type="InterPro" id="IPR032795">
    <property type="entry name" value="DUF3741-assoc"/>
</dbReference>
<feature type="compositionally biased region" description="Basic and acidic residues" evidence="1">
    <location>
        <begin position="464"/>
        <end position="481"/>
    </location>
</feature>
<feature type="domain" description="DUF3741" evidence="2">
    <location>
        <begin position="196"/>
        <end position="222"/>
    </location>
</feature>
<name>A0A9R0U3U8_TRITD</name>
<dbReference type="PANTHER" id="PTHR34282:SF1">
    <property type="entry name" value="DUF3741 DOMAIN-CONTAINING PROTEIN"/>
    <property type="match status" value="1"/>
</dbReference>
<keyword evidence="4" id="KW-1185">Reference proteome</keyword>
<gene>
    <name evidence="3" type="ORF">TRITD_5Av1G209690</name>
</gene>
<accession>A0A9R0U3U8</accession>
<proteinExistence type="predicted"/>
<reference evidence="3 4" key="1">
    <citation type="submission" date="2017-09" db="EMBL/GenBank/DDBJ databases">
        <authorList>
            <consortium name="International Durum Wheat Genome Sequencing Consortium (IDWGSC)"/>
            <person name="Milanesi L."/>
        </authorList>
    </citation>
    <scope>NUCLEOTIDE SEQUENCE [LARGE SCALE GENOMIC DNA]</scope>
    <source>
        <strain evidence="4">cv. Svevo</strain>
    </source>
</reference>
<feature type="compositionally biased region" description="Polar residues" evidence="1">
    <location>
        <begin position="291"/>
        <end position="308"/>
    </location>
</feature>
<sequence length="1018" mass="112132">MAALALALSDGGKLRNMEVVARNGSVFFRQPDTARRGGGGGGGYLLPPPPPSGGGTGAPAGEVAIGVQDLNDMLMAAYSSGGRRRPDDEARRKLFRGSMDMEEALSMLVMLQDASRYMEGSGSGLKGKENLKGLAAARSARIEEIVDEDSDAERAKNASMQMVVHDKFQSHRNADSSSVIQSGPGSSKINSASEGEKDGSKVRMPSVIAKLMGLENLPSSTSTTTKTVAERKGTERFVKPGAVPRMEIKADAMNRKLPIRIIASEKGQHKIVLSGEWKTNFGDSEMGAAALSNSSSHPATATGNSRQGRLTMREVLRKMVAAERGADEKQEVEERIIHEDKGIAEEIKLQNSVSVGCRADSGKRMDFLKRFRKNSDNNRPVKEEKQSAQEKSAAAGKKQATGMRRLLGRDGEAKSRKAREKLNKENLATAETKAAGKNGKTDQVKHQAQSKHVDRQSKPRKPQNRREMQSETPSRKLENKKKALMPEAGHMKKKPEYTVVTQQENEELAKEHVSFSKPADSTHGEGGLSEPLAIVVRGRNITGAASLDQPLQKITEGSSEKATETPREPQNRRATHSEAPNRKLENKKSLLSEAGHMRKKLEYTVVAQEENEVDAKVNDTISSNKPADSTHGGVGLSEPLTVVVRDSSTAEAISLDQPLQKITEGISDPTIPAETVVHASEDLKFLDQIPIAEINDDRINHTPSETTQIPEIFAEEEQQQQQMIVKKQLTEDLKVLDQSTIPETNDEWVDHTPSETTQMPETFAEEEQQEQEQQTIVIREAFTEEEEQRQQMIVKEHLTDGSNDHTTTSISTENLQDHKTHVVTCDSLTENQLLLMRLLVKDRYLLETAKAIVRVDAPVSFIDADAGAPNWSVDKGNDLLSDVAREVVRRKGKRSEAMEEVSVARAANLRLQYLDDLVRELDGDVESLDMSKSKRTQQQGDNRAAENLRRILESDIQNDHPDANSTWDFGWNRVWELPMEKGDVVRDLEKNILGGIITDVARDLIGVSVRHGCCPCVA</sequence>
<evidence type="ECO:0000313" key="4">
    <source>
        <dbReference type="Proteomes" id="UP000324705"/>
    </source>
</evidence>
<organism evidence="3 4">
    <name type="scientific">Triticum turgidum subsp. durum</name>
    <name type="common">Durum wheat</name>
    <name type="synonym">Triticum durum</name>
    <dbReference type="NCBI Taxonomy" id="4567"/>
    <lineage>
        <taxon>Eukaryota</taxon>
        <taxon>Viridiplantae</taxon>
        <taxon>Streptophyta</taxon>
        <taxon>Embryophyta</taxon>
        <taxon>Tracheophyta</taxon>
        <taxon>Spermatophyta</taxon>
        <taxon>Magnoliopsida</taxon>
        <taxon>Liliopsida</taxon>
        <taxon>Poales</taxon>
        <taxon>Poaceae</taxon>
        <taxon>BOP clade</taxon>
        <taxon>Pooideae</taxon>
        <taxon>Triticodae</taxon>
        <taxon>Triticeae</taxon>
        <taxon>Triticinae</taxon>
        <taxon>Triticum</taxon>
    </lineage>
</organism>
<feature type="region of interest" description="Disordered" evidence="1">
    <location>
        <begin position="288"/>
        <end position="309"/>
    </location>
</feature>
<evidence type="ECO:0000259" key="2">
    <source>
        <dbReference type="Pfam" id="PF14383"/>
    </source>
</evidence>